<gene>
    <name evidence="2" type="ORF">QLQ15_17810</name>
</gene>
<dbReference type="InterPro" id="IPR039519">
    <property type="entry name" value="YokE-like_PH"/>
</dbReference>
<comment type="caution">
    <text evidence="2">The sequence shown here is derived from an EMBL/GenBank/DDBJ whole genome shotgun (WGS) entry which is preliminary data.</text>
</comment>
<dbReference type="Proteomes" id="UP001321580">
    <property type="component" value="Unassembled WGS sequence"/>
</dbReference>
<protein>
    <submittedName>
        <fullName evidence="2">PH domain-containing protein</fullName>
    </submittedName>
</protein>
<keyword evidence="3" id="KW-1185">Reference proteome</keyword>
<dbReference type="EMBL" id="JASGBI010000002">
    <property type="protein sequence ID" value="MDI9240763.1"/>
    <property type="molecule type" value="Genomic_DNA"/>
</dbReference>
<evidence type="ECO:0000259" key="1">
    <source>
        <dbReference type="Pfam" id="PF14470"/>
    </source>
</evidence>
<sequence length="213" mass="23884">MAEIDLDQKPAPFGRTHFDTVRHCGAGPGQESAFMPTLEEVQEQLNELQFFNRTGLGNEVAFLPKVLSSDERIYACTRGYIDNATWAIVCTGTRVILLYKGMFFGLKVKEVPLKSIRSVTLTNGQVRAAIRLAVDGGDVVITNVHQDAAKWFVDMVRWSREHLDTPIAPFVQADPANDLAGKLERLGRLRSRGLITDAQLEAQRERLLANYRR</sequence>
<evidence type="ECO:0000313" key="2">
    <source>
        <dbReference type="EMBL" id="MDI9240763.1"/>
    </source>
</evidence>
<dbReference type="Pfam" id="PF14470">
    <property type="entry name" value="bPH_3"/>
    <property type="match status" value="1"/>
</dbReference>
<organism evidence="2 3">
    <name type="scientific">Lysobacter stagni</name>
    <dbReference type="NCBI Taxonomy" id="3045172"/>
    <lineage>
        <taxon>Bacteria</taxon>
        <taxon>Pseudomonadati</taxon>
        <taxon>Pseudomonadota</taxon>
        <taxon>Gammaproteobacteria</taxon>
        <taxon>Lysobacterales</taxon>
        <taxon>Lysobacteraceae</taxon>
        <taxon>Lysobacter</taxon>
    </lineage>
</organism>
<reference evidence="2 3" key="1">
    <citation type="submission" date="2023-05" db="EMBL/GenBank/DDBJ databases">
        <title>Lysobacter sp. strain LF1 Genome sequencing and assembly.</title>
        <authorList>
            <person name="Jung Y."/>
        </authorList>
    </citation>
    <scope>NUCLEOTIDE SEQUENCE [LARGE SCALE GENOMIC DNA]</scope>
    <source>
        <strain evidence="2 3">LF1</strain>
    </source>
</reference>
<evidence type="ECO:0000313" key="3">
    <source>
        <dbReference type="Proteomes" id="UP001321580"/>
    </source>
</evidence>
<feature type="domain" description="YokE-like PH" evidence="1">
    <location>
        <begin position="67"/>
        <end position="157"/>
    </location>
</feature>
<accession>A0ABT6XKS0</accession>
<name>A0ABT6XKS0_9GAMM</name>
<proteinExistence type="predicted"/>
<dbReference type="RefSeq" id="WP_283214244.1">
    <property type="nucleotide sequence ID" value="NZ_JASGBI010000002.1"/>
</dbReference>